<keyword evidence="2" id="KW-0812">Transmembrane</keyword>
<dbReference type="InterPro" id="IPR012472">
    <property type="entry name" value="MCP1_TM"/>
</dbReference>
<dbReference type="Pfam" id="PF07950">
    <property type="entry name" value="MCP1_TM"/>
    <property type="match status" value="1"/>
</dbReference>
<feature type="domain" description="Mitochondrial adapter protein MCP1 transmembrane" evidence="3">
    <location>
        <begin position="147"/>
        <end position="210"/>
    </location>
</feature>
<evidence type="ECO:0000313" key="5">
    <source>
        <dbReference type="Proteomes" id="UP001648503"/>
    </source>
</evidence>
<accession>A0ABQ8FIH2</accession>
<gene>
    <name evidence="4" type="ORF">BASA50_003372</name>
</gene>
<dbReference type="Proteomes" id="UP001648503">
    <property type="component" value="Unassembled WGS sequence"/>
</dbReference>
<feature type="transmembrane region" description="Helical" evidence="2">
    <location>
        <begin position="12"/>
        <end position="32"/>
    </location>
</feature>
<organism evidence="4 5">
    <name type="scientific">Batrachochytrium salamandrivorans</name>
    <dbReference type="NCBI Taxonomy" id="1357716"/>
    <lineage>
        <taxon>Eukaryota</taxon>
        <taxon>Fungi</taxon>
        <taxon>Fungi incertae sedis</taxon>
        <taxon>Chytridiomycota</taxon>
        <taxon>Chytridiomycota incertae sedis</taxon>
        <taxon>Chytridiomycetes</taxon>
        <taxon>Rhizophydiales</taxon>
        <taxon>Rhizophydiales incertae sedis</taxon>
        <taxon>Batrachochytrium</taxon>
    </lineage>
</organism>
<proteinExistence type="predicted"/>
<reference evidence="4 5" key="1">
    <citation type="submission" date="2021-02" db="EMBL/GenBank/DDBJ databases">
        <title>Variation within the Batrachochytrium salamandrivorans European outbreak.</title>
        <authorList>
            <person name="Kelly M."/>
            <person name="Pasmans F."/>
            <person name="Shea T.P."/>
            <person name="Munoz J.F."/>
            <person name="Carranza S."/>
            <person name="Cuomo C.A."/>
            <person name="Martel A."/>
        </authorList>
    </citation>
    <scope>NUCLEOTIDE SEQUENCE [LARGE SCALE GENOMIC DNA]</scope>
    <source>
        <strain evidence="4 5">AMFP18/2</strain>
    </source>
</reference>
<dbReference type="InterPro" id="IPR039960">
    <property type="entry name" value="MCP1"/>
</dbReference>
<keyword evidence="5" id="KW-1185">Reference proteome</keyword>
<keyword evidence="2" id="KW-1133">Transmembrane helix</keyword>
<dbReference type="EMBL" id="JAFCIX010000093">
    <property type="protein sequence ID" value="KAH6598865.1"/>
    <property type="molecule type" value="Genomic_DNA"/>
</dbReference>
<keyword evidence="2" id="KW-0472">Membrane</keyword>
<feature type="transmembrane region" description="Helical" evidence="2">
    <location>
        <begin position="226"/>
        <end position="245"/>
    </location>
</feature>
<evidence type="ECO:0000313" key="4">
    <source>
        <dbReference type="EMBL" id="KAH6598865.1"/>
    </source>
</evidence>
<name>A0ABQ8FIH2_9FUNG</name>
<feature type="region of interest" description="Disordered" evidence="1">
    <location>
        <begin position="82"/>
        <end position="108"/>
    </location>
</feature>
<feature type="transmembrane region" description="Helical" evidence="2">
    <location>
        <begin position="52"/>
        <end position="73"/>
    </location>
</feature>
<dbReference type="PANTHER" id="PTHR38409">
    <property type="entry name" value="MDM10-COMPLEMENTING PROTEIN 1"/>
    <property type="match status" value="1"/>
</dbReference>
<feature type="transmembrane region" description="Helical" evidence="2">
    <location>
        <begin position="139"/>
        <end position="163"/>
    </location>
</feature>
<evidence type="ECO:0000256" key="1">
    <source>
        <dbReference type="SAM" id="MobiDB-lite"/>
    </source>
</evidence>
<evidence type="ECO:0000259" key="3">
    <source>
        <dbReference type="Pfam" id="PF07950"/>
    </source>
</evidence>
<protein>
    <recommendedName>
        <fullName evidence="3">Mitochondrial adapter protein MCP1 transmembrane domain-containing protein</fullName>
    </recommendedName>
</protein>
<dbReference type="PANTHER" id="PTHR38409:SF1">
    <property type="entry name" value="MITOCHONDRIAL ADAPTER PROTEIN MCP1"/>
    <property type="match status" value="1"/>
</dbReference>
<evidence type="ECO:0000256" key="2">
    <source>
        <dbReference type="SAM" id="Phobius"/>
    </source>
</evidence>
<feature type="compositionally biased region" description="Basic and acidic residues" evidence="1">
    <location>
        <begin position="98"/>
        <end position="108"/>
    </location>
</feature>
<feature type="transmembrane region" description="Helical" evidence="2">
    <location>
        <begin position="183"/>
        <end position="205"/>
    </location>
</feature>
<sequence>MHTDAMVDRVLANVQAGSGLVFSVFGVMHLSGHMLANLRYEYASSALYVLRNYYHTPLIEAVLVGGALAVHVASSTMRRAVRQEMQHRRKDVSLSGKADPKDNKADPKDNKAAAIVSLLPHSAESSASKAIRFRAWHRYAGYTLALFMLGHVGATRLVPLLVLPDASIVDLTMVTQTTVTYPGLFHVYYFALGTAGLYHTLYGISAALGTFRIRIPRVAPKVWDRISLAMVMLMASTIMALAGFYEPIFIPRAQLWNDLPSMLLAYLGGSWN</sequence>
<comment type="caution">
    <text evidence="4">The sequence shown here is derived from an EMBL/GenBank/DDBJ whole genome shotgun (WGS) entry which is preliminary data.</text>
</comment>